<dbReference type="SUPFAM" id="SSF51126">
    <property type="entry name" value="Pectin lyase-like"/>
    <property type="match status" value="3"/>
</dbReference>
<feature type="transmembrane region" description="Helical" evidence="2">
    <location>
        <begin position="1830"/>
        <end position="1851"/>
    </location>
</feature>
<feature type="transmembrane region" description="Helical" evidence="2">
    <location>
        <begin position="1857"/>
        <end position="1878"/>
    </location>
</feature>
<evidence type="ECO:0000256" key="1">
    <source>
        <dbReference type="SAM" id="MobiDB-lite"/>
    </source>
</evidence>
<dbReference type="InterPro" id="IPR011050">
    <property type="entry name" value="Pectin_lyase_fold/virulence"/>
</dbReference>
<evidence type="ECO:0000313" key="4">
    <source>
        <dbReference type="EMBL" id="EGB08090.1"/>
    </source>
</evidence>
<feature type="signal peptide" evidence="3">
    <location>
        <begin position="1"/>
        <end position="23"/>
    </location>
</feature>
<dbReference type="eggNOG" id="ENOG502S176">
    <property type="taxonomic scope" value="Eukaryota"/>
</dbReference>
<accession>F0Y9Z4</accession>
<reference evidence="4 5" key="1">
    <citation type="journal article" date="2011" name="Proc. Natl. Acad. Sci. U.S.A.">
        <title>Niche of harmful alga Aureococcus anophagefferens revealed through ecogenomics.</title>
        <authorList>
            <person name="Gobler C.J."/>
            <person name="Berry D.L."/>
            <person name="Dyhrman S.T."/>
            <person name="Wilhelm S.W."/>
            <person name="Salamov A."/>
            <person name="Lobanov A.V."/>
            <person name="Zhang Y."/>
            <person name="Collier J.L."/>
            <person name="Wurch L.L."/>
            <person name="Kustka A.B."/>
            <person name="Dill B.D."/>
            <person name="Shah M."/>
            <person name="VerBerkmoes N.C."/>
            <person name="Kuo A."/>
            <person name="Terry A."/>
            <person name="Pangilinan J."/>
            <person name="Lindquist E.A."/>
            <person name="Lucas S."/>
            <person name="Paulsen I.T."/>
            <person name="Hattenrath-Lehmann T.K."/>
            <person name="Talmage S.C."/>
            <person name="Walker E.A."/>
            <person name="Koch F."/>
            <person name="Burson A.M."/>
            <person name="Marcoval M.A."/>
            <person name="Tang Y.Z."/>
            <person name="Lecleir G.R."/>
            <person name="Coyne K.J."/>
            <person name="Berg G.M."/>
            <person name="Bertrand E.M."/>
            <person name="Saito M.A."/>
            <person name="Gladyshev V.N."/>
            <person name="Grigoriev I.V."/>
        </authorList>
    </citation>
    <scope>NUCLEOTIDE SEQUENCE [LARGE SCALE GENOMIC DNA]</scope>
    <source>
        <strain evidence="5">CCMP 1984</strain>
    </source>
</reference>
<feature type="transmembrane region" description="Helical" evidence="2">
    <location>
        <begin position="1938"/>
        <end position="1962"/>
    </location>
</feature>
<feature type="chain" id="PRO_5003261496" description="Right handed beta helix domain-containing protein" evidence="3">
    <location>
        <begin position="24"/>
        <end position="3254"/>
    </location>
</feature>
<feature type="compositionally biased region" description="Polar residues" evidence="1">
    <location>
        <begin position="2209"/>
        <end position="2222"/>
    </location>
</feature>
<feature type="transmembrane region" description="Helical" evidence="2">
    <location>
        <begin position="2093"/>
        <end position="2115"/>
    </location>
</feature>
<feature type="transmembrane region" description="Helical" evidence="2">
    <location>
        <begin position="2037"/>
        <end position="2057"/>
    </location>
</feature>
<keyword evidence="2" id="KW-0472">Membrane</keyword>
<dbReference type="RefSeq" id="XP_009037448.1">
    <property type="nucleotide sequence ID" value="XM_009039200.1"/>
</dbReference>
<feature type="transmembrane region" description="Helical" evidence="2">
    <location>
        <begin position="1749"/>
        <end position="1770"/>
    </location>
</feature>
<dbReference type="EMBL" id="GL833129">
    <property type="protein sequence ID" value="EGB08090.1"/>
    <property type="molecule type" value="Genomic_DNA"/>
</dbReference>
<dbReference type="InterPro" id="IPR006626">
    <property type="entry name" value="PbH1"/>
</dbReference>
<dbReference type="PANTHER" id="PTHR11319">
    <property type="entry name" value="G PROTEIN-COUPLED RECEPTOR-RELATED"/>
    <property type="match status" value="1"/>
</dbReference>
<feature type="region of interest" description="Disordered" evidence="1">
    <location>
        <begin position="1545"/>
        <end position="1574"/>
    </location>
</feature>
<dbReference type="GeneID" id="20224805"/>
<evidence type="ECO:0000313" key="5">
    <source>
        <dbReference type="Proteomes" id="UP000002729"/>
    </source>
</evidence>
<feature type="compositionally biased region" description="Basic and acidic residues" evidence="1">
    <location>
        <begin position="1546"/>
        <end position="1561"/>
    </location>
</feature>
<feature type="compositionally biased region" description="Low complexity" evidence="1">
    <location>
        <begin position="2164"/>
        <end position="2174"/>
    </location>
</feature>
<feature type="region of interest" description="Disordered" evidence="1">
    <location>
        <begin position="2155"/>
        <end position="2179"/>
    </location>
</feature>
<feature type="transmembrane region" description="Helical" evidence="2">
    <location>
        <begin position="2063"/>
        <end position="2081"/>
    </location>
</feature>
<keyword evidence="5" id="KW-1185">Reference proteome</keyword>
<feature type="region of interest" description="Disordered" evidence="1">
    <location>
        <begin position="1483"/>
        <end position="1502"/>
    </location>
</feature>
<feature type="region of interest" description="Disordered" evidence="1">
    <location>
        <begin position="2767"/>
        <end position="2826"/>
    </location>
</feature>
<feature type="transmembrane region" description="Helical" evidence="2">
    <location>
        <begin position="1890"/>
        <end position="1908"/>
    </location>
</feature>
<dbReference type="KEGG" id="aaf:AURANDRAFT_64385"/>
<feature type="region of interest" description="Disordered" evidence="1">
    <location>
        <begin position="2197"/>
        <end position="2242"/>
    </location>
</feature>
<dbReference type="Proteomes" id="UP000002729">
    <property type="component" value="Unassembled WGS sequence"/>
</dbReference>
<evidence type="ECO:0000256" key="2">
    <source>
        <dbReference type="SAM" id="Phobius"/>
    </source>
</evidence>
<gene>
    <name evidence="4" type="ORF">AURANDRAFT_64385</name>
</gene>
<evidence type="ECO:0008006" key="6">
    <source>
        <dbReference type="Google" id="ProtNLM"/>
    </source>
</evidence>
<protein>
    <recommendedName>
        <fullName evidence="6">Right handed beta helix domain-containing protein</fullName>
    </recommendedName>
</protein>
<keyword evidence="2" id="KW-0812">Transmembrane</keyword>
<keyword evidence="2" id="KW-1133">Transmembrane helix</keyword>
<dbReference type="InParanoid" id="F0Y9Z4"/>
<sequence>MAAPWGAARVGLLVLGAVAAVAGGPTSHDPTFHNNNTTTKPACDDVCVGLSCDTPRTCAVAAEDHGCACFACLGCEAERRLVRAGGSWRDAPNAFADWVAAQRADVPATFAGLDLDAPVGAVGVSEAWSETCRADCVWPGASCPDVVGLAGYSCRDDDGDKTHTVSKFAGLNEMLVCDCSGCAACPSAADEDALAAAAAARSCGARADFGDVFDEAGLRAAFEGVGEGDCGAVTLRADVELAGGSLAVRTLATVVLRMRGAGAVRGGGRSRLIAVGPGARLEVDGGELSDGAATFPDLALGGCVIGANAAEIVVANATIARCYASFMGSAIFVNRGSNVTLRDATVVDCASAGGGAIAVGALPEWSGNWAAAESRVEILGASALRRCFGLTLTGGVFTLSRSTILVDGAAVFEDLWGGRAGAIEANMAGVVRLRGATFRRCQGHTGGAVQVYRSALYAVDTTFEDCAAEETGGAVYVAAGVAWLGPGAAIRNCRAELHGGGVYAYEDSLVYVAPGAEIRGCSAGLRGGGLGAGLNRLEEFAARDGAGGGARARARERPASYVVVAGLVAGCVAGADGGGLAVIGELSLQHARVEGCAADGGDGGGVWLGDLTRAEVMLGSKVSDCYASGRGGGIYGMGRGASTRAYARTGKFGPLESSDGFDAIGSEIVGNVAGVHGGGLYVEHGLAVTLFATLIANNQALDGDGGGFYCFAQTPVKVGGNARIEGNAAPRGFGGGFLVDAAAVCASGSFSPIGAVVVGNVARSGGGGAVRGVDGAIFGSRESYAFVTVGLDFREEIWAGDDVWATVYNATRALEPLVDVRGVRAYVAAKTNRLARMSILIDAHISVDYLYGFFGGHGLGWGAGKPYVQLETRRGAPRIKDLEDVDVLRPGTHAEEISLSLAWTDLVDDYEQELGFAQALRHWDCARVANATAGLDCEGVAGALAALAALVDVDGALRWIVSDLFAQMGDEMDQKYESGSKDFGTEENPDAFYDGMAHAPGRSDGRGAPDTSWIFERNEATDGDGGALHIGRGGRAYLDTVTCRGNAAGARGGCVHVEALATLELTRADVTGNAAGDEGGGVSATTLATVFAADVRVADNTARRGGGAAFTTCEAVRLERATLARNAAVEEGGGLFVAETPRIDLDECRVEANEATGPGAVGGGASMRGGGATARAAFAATTFAGNAAASGGGLALADRAAPAFDAPCAAATVVINFAAAAATCAPADDVLGAAAAGTTCDGRPHGCNPRLLEDVAASHAVRFDAHWYQSDGGLATARAACRGCACFADPYGGFSRYVAVSRDGAEVERLTPRAGAVVAYDRCLPPGRYAFRAVDDFGDGWFGGTYAVTIRDDAGRRALAGPRAVDGVAALHVDVAVGGGRRTAFERNAAPGGGGGAVYFREAASAYNLAAALPRAAYAGNEAAYGPEVATPAVALVAATADELEALRAAAGGAPGAADAAAGRASLAAALAAVVDAGAATVGDRPGTARASSGGELSAGPAPAVARRGIGAASGVPFEPTLSVALVDAFDQLVASDSTTSLFARLDAEPRERSPEARESGRGGNATDRGDDDGWRLSERVHLAAGGVAAFEGLAVQGPGGGRARLVFSAPALGSDITESSSFQLAVSRDCPEGYRESSRRGTLYCEPCTAGEYWAGGGCLDCPRGARCAVGATVGTLEITRGYWRSGERSDRVEACFRRRSCVGGGACAEGYLGPLCNACGDGFHAVPWRTTVGALDCARCPGPLPTAAAACLVGFLVVAAALAGRAYVATGLESARRRVRGLVAPRFAGDWAAPTSWLKIVWATYQIVSQSDWATNTAYPPPFAYSNAVLSVVELDVAAMTSFACTLDFDALDRMVLAAVAPSFGLALLLLAGRVLPLGGDQRRRLASLVLLVTFATLPTVSTPAFRTFPCRDFDGGIRVLEADYGVSCRGRRYGLFRLFAAIVVALWPVGVPLSIFVYLRRRRRALDPTAYAADALEADALSRARSNDADLAASAFLWASYRPPTYYWECVDMGRRVLLTGGVVFAGSDATRCFAGLAIALAFLLLMEMAAPYADPGSNALGVAGAWQVACSFLILFLCSTRFLDVPRVLLGFVALVANLAVLAGLSLSRYLEEQRKRRVEADAFEASFRECELDYDRMMQNDIIDRLLAERRGGAPAPESRGSSPRGAPSPRRPRARPFAALEGRLGIVELADDPSPRSAGSFEASPSSTARLPTAPSSCGEPTPPGSSRVATPPPKDVDGDMAWLARRPYEALEIAAPEPAPPRGGLRAAARALRTKTLRVCASPVAAGAGRLYERVEPRLFGSAELRISPLVAHYPCYVVSLSRLRTLGRLVSHGRAKRLGLLEELTATSRSPHSAASFFVSHEWEGADHPDNHANTKLRWLQSLDRHVGVGHAEVWIWLDYLCVPQEPGAKRRRALASLCCYANLCSRFVPLVRSPAAWSRLYGHGAEPPGALPGTLHSYLARAWSRLELCAALSPKYGRGGAGWRPGPRNVRFRCHEDPASPGVGPRVTTKHLLPPLAGVFDRGDDRVLAARLVAALGRIFEECRLQFEAAERRGRARSPRNPLRAVDLGGPDAGAVPRWLLGAATGRAAMPTFVDYGAGAGADAADADEAGIEVDVGEFAGDAQASETLLQGYLGLPVRDLEALPLFALGLDGAGRVAFASRGARSAAAVRRGAALDDLEFRSAGDLGHARREIRRVVEAARAPRPFTLWLRRPGGGEFASVVVHALRFGGAGGAARVALVGNVLSDAQLREAVALSDAAARGARRRSPRVSFDGGAPSPRRSPRVSFDGDASPRTPRGYYAESPRTPRGGDDRPARRSRTHLEALLLPPRPAIENIGDAMDRLEIESARSRGTPRDARDEPRAYPWVIARGAADVFLLRYVAASGALEGSVYRPLPGVEHIPRLEAPYVTQMASGGARLPTTTHVFARAPGETERAAAVVRAATPLAAGSIFGCGECWHHLVGLPPPDALGEGQAGAAALDAMSRARRVAGGQLDVGADGTLSRWCVYTSSLRPEPSDVLALASQVPLPFERLWLICVKEPAGDDGARPRWPGWAPGPRDRDELEAAGRLQYTSATSFIVKAATVDARAYEDARSAVLVAMNARQRFREAKAELRASAAGARARDDARRLAAEARLHEAHLEYSASKASLRGTAALETFLRGKRERRALRGLGIFDDRWPRLYARLRLVEIGRADTGSVLSLLPRDIALYLLEFLLMRPGDLGVARARAPRPRGSPRDALVHPA</sequence>
<organism evidence="5">
    <name type="scientific">Aureococcus anophagefferens</name>
    <name type="common">Harmful bloom alga</name>
    <dbReference type="NCBI Taxonomy" id="44056"/>
    <lineage>
        <taxon>Eukaryota</taxon>
        <taxon>Sar</taxon>
        <taxon>Stramenopiles</taxon>
        <taxon>Ochrophyta</taxon>
        <taxon>Pelagophyceae</taxon>
        <taxon>Pelagomonadales</taxon>
        <taxon>Pelagomonadaceae</taxon>
        <taxon>Aureococcus</taxon>
    </lineage>
</organism>
<name>F0Y9Z4_AURAN</name>
<keyword evidence="3" id="KW-0732">Signal</keyword>
<dbReference type="SMART" id="SM00710">
    <property type="entry name" value="PbH1"/>
    <property type="match status" value="11"/>
</dbReference>
<dbReference type="PANTHER" id="PTHR11319:SF35">
    <property type="entry name" value="OUTER MEMBRANE PROTEIN PMPC-RELATED"/>
    <property type="match status" value="1"/>
</dbReference>
<evidence type="ECO:0000256" key="3">
    <source>
        <dbReference type="SAM" id="SignalP"/>
    </source>
</evidence>
<proteinExistence type="predicted"/>